<evidence type="ECO:0000313" key="4">
    <source>
        <dbReference type="Proteomes" id="UP000320085"/>
    </source>
</evidence>
<comment type="caution">
    <text evidence="3">The sequence shown here is derived from an EMBL/GenBank/DDBJ whole genome shotgun (WGS) entry which is preliminary data.</text>
</comment>
<dbReference type="SUPFAM" id="SSF109854">
    <property type="entry name" value="DinB/YfiT-like putative metalloenzymes"/>
    <property type="match status" value="1"/>
</dbReference>
<reference evidence="3 4" key="1">
    <citation type="submission" date="2019-06" db="EMBL/GenBank/DDBJ databases">
        <title>Sequencing the genomes of 1000 actinobacteria strains.</title>
        <authorList>
            <person name="Klenk H.-P."/>
        </authorList>
    </citation>
    <scope>NUCLEOTIDE SEQUENCE [LARGE SCALE GENOMIC DNA]</scope>
    <source>
        <strain evidence="3 4">DSM 21776</strain>
    </source>
</reference>
<dbReference type="Gene3D" id="1.20.120.450">
    <property type="entry name" value="dinb family like domain"/>
    <property type="match status" value="1"/>
</dbReference>
<dbReference type="InterPro" id="IPR024775">
    <property type="entry name" value="DinB-like"/>
</dbReference>
<dbReference type="InterPro" id="IPR034660">
    <property type="entry name" value="DinB/YfiT-like"/>
</dbReference>
<proteinExistence type="predicted"/>
<evidence type="ECO:0000256" key="1">
    <source>
        <dbReference type="SAM" id="MobiDB-lite"/>
    </source>
</evidence>
<organism evidence="3 4">
    <name type="scientific">Humibacillus xanthopallidus</name>
    <dbReference type="NCBI Taxonomy" id="412689"/>
    <lineage>
        <taxon>Bacteria</taxon>
        <taxon>Bacillati</taxon>
        <taxon>Actinomycetota</taxon>
        <taxon>Actinomycetes</taxon>
        <taxon>Micrococcales</taxon>
        <taxon>Intrasporangiaceae</taxon>
        <taxon>Humibacillus</taxon>
    </lineage>
</organism>
<feature type="domain" description="DinB-like" evidence="2">
    <location>
        <begin position="76"/>
        <end position="208"/>
    </location>
</feature>
<gene>
    <name evidence="3" type="ORF">FHX52_4080</name>
</gene>
<dbReference type="Proteomes" id="UP000320085">
    <property type="component" value="Unassembled WGS sequence"/>
</dbReference>
<feature type="region of interest" description="Disordered" evidence="1">
    <location>
        <begin position="1"/>
        <end position="43"/>
    </location>
</feature>
<dbReference type="EMBL" id="VFQF01000003">
    <property type="protein sequence ID" value="TQN44859.1"/>
    <property type="molecule type" value="Genomic_DNA"/>
</dbReference>
<dbReference type="Pfam" id="PF12867">
    <property type="entry name" value="DinB_2"/>
    <property type="match status" value="1"/>
</dbReference>
<protein>
    <submittedName>
        <fullName evidence="3">DinB family protein</fullName>
    </submittedName>
</protein>
<evidence type="ECO:0000259" key="2">
    <source>
        <dbReference type="Pfam" id="PF12867"/>
    </source>
</evidence>
<dbReference type="AlphaFoldDB" id="A0A543PLC6"/>
<accession>A0A543PLC6</accession>
<sequence>MHGIASMPDTRNRRSPAAAGHPYAGRMTDLPAGDAVDPGPSTPDDADWTWVLSRPCVDCGFDASALAVDDVPAVLRDAASRYAVRLAEPDAHTRPSAGVWSPLEYCCHVRDVCDVMRHRLEQILDGGGELVQFANWDQDATAVEGHYWRSDPTDVQRELAAAFEAAAAAYARPVGDEWEWPALRSNGSRFTARTLALYFIHDIRHHLWDVRA</sequence>
<name>A0A543PLC6_9MICO</name>
<evidence type="ECO:0000313" key="3">
    <source>
        <dbReference type="EMBL" id="TQN44859.1"/>
    </source>
</evidence>